<name>A0A543AW08_9ACTN</name>
<proteinExistence type="predicted"/>
<comment type="caution">
    <text evidence="2">The sequence shown here is derived from an EMBL/GenBank/DDBJ whole genome shotgun (WGS) entry which is preliminary data.</text>
</comment>
<organism evidence="2 3">
    <name type="scientific">Stackebrandtia endophytica</name>
    <dbReference type="NCBI Taxonomy" id="1496996"/>
    <lineage>
        <taxon>Bacteria</taxon>
        <taxon>Bacillati</taxon>
        <taxon>Actinomycetota</taxon>
        <taxon>Actinomycetes</taxon>
        <taxon>Glycomycetales</taxon>
        <taxon>Glycomycetaceae</taxon>
        <taxon>Stackebrandtia</taxon>
    </lineage>
</organism>
<keyword evidence="3" id="KW-1185">Reference proteome</keyword>
<reference evidence="2 3" key="1">
    <citation type="submission" date="2019-06" db="EMBL/GenBank/DDBJ databases">
        <title>Sequencing the genomes of 1000 actinobacteria strains.</title>
        <authorList>
            <person name="Klenk H.-P."/>
        </authorList>
    </citation>
    <scope>NUCLEOTIDE SEQUENCE [LARGE SCALE GENOMIC DNA]</scope>
    <source>
        <strain evidence="2 3">DSM 45928</strain>
    </source>
</reference>
<dbReference type="RefSeq" id="WP_142038679.1">
    <property type="nucleotide sequence ID" value="NZ_JBHTGS010000001.1"/>
</dbReference>
<protein>
    <recommendedName>
        <fullName evidence="4">DoxX-like protein</fullName>
    </recommendedName>
</protein>
<feature type="transmembrane region" description="Helical" evidence="1">
    <location>
        <begin position="119"/>
        <end position="141"/>
    </location>
</feature>
<feature type="transmembrane region" description="Helical" evidence="1">
    <location>
        <begin position="93"/>
        <end position="113"/>
    </location>
</feature>
<accession>A0A543AW08</accession>
<dbReference type="EMBL" id="VFOW01000001">
    <property type="protein sequence ID" value="TQL76773.1"/>
    <property type="molecule type" value="Genomic_DNA"/>
</dbReference>
<keyword evidence="1" id="KW-0812">Transmembrane</keyword>
<dbReference type="Proteomes" id="UP000317043">
    <property type="component" value="Unassembled WGS sequence"/>
</dbReference>
<dbReference type="AlphaFoldDB" id="A0A543AW08"/>
<evidence type="ECO:0000313" key="2">
    <source>
        <dbReference type="EMBL" id="TQL76773.1"/>
    </source>
</evidence>
<feature type="transmembrane region" description="Helical" evidence="1">
    <location>
        <begin position="68"/>
        <end position="86"/>
    </location>
</feature>
<gene>
    <name evidence="2" type="ORF">FB566_2310</name>
</gene>
<feature type="transmembrane region" description="Helical" evidence="1">
    <location>
        <begin position="15"/>
        <end position="36"/>
    </location>
</feature>
<dbReference type="InParanoid" id="A0A543AW08"/>
<evidence type="ECO:0000313" key="3">
    <source>
        <dbReference type="Proteomes" id="UP000317043"/>
    </source>
</evidence>
<evidence type="ECO:0000256" key="1">
    <source>
        <dbReference type="SAM" id="Phobius"/>
    </source>
</evidence>
<dbReference type="OrthoDB" id="4544855at2"/>
<keyword evidence="1" id="KW-0472">Membrane</keyword>
<sequence>MTETADHRTITKLPWHAWVISIVVIALQIGGIWDYLQLLEPNVDYVESKGWGSAGVEYFTDYPLPLRILWTLTLLAGTVAPVLLLVRSRFAGVSALTAALAQALLMAITLGFMGRFGALGGFTAAWDAGIIAAYVAFWLYCRQIVRR</sequence>
<evidence type="ECO:0008006" key="4">
    <source>
        <dbReference type="Google" id="ProtNLM"/>
    </source>
</evidence>
<keyword evidence="1" id="KW-1133">Transmembrane helix</keyword>